<dbReference type="EC" id="5.2.1.8" evidence="2"/>
<keyword evidence="10" id="KW-1185">Reference proteome</keyword>
<comment type="catalytic activity">
    <reaction evidence="1">
        <text>[protein]-peptidylproline (omega=180) = [protein]-peptidylproline (omega=0)</text>
        <dbReference type="Rhea" id="RHEA:16237"/>
        <dbReference type="Rhea" id="RHEA-COMP:10747"/>
        <dbReference type="Rhea" id="RHEA-COMP:10748"/>
        <dbReference type="ChEBI" id="CHEBI:83833"/>
        <dbReference type="ChEBI" id="CHEBI:83834"/>
        <dbReference type="EC" id="5.2.1.8"/>
    </reaction>
</comment>
<comment type="caution">
    <text evidence="9">The sequence shown here is derived from an EMBL/GenBank/DDBJ whole genome shotgun (WGS) entry which is preliminary data.</text>
</comment>
<dbReference type="InterPro" id="IPR050245">
    <property type="entry name" value="PrsA_foldase"/>
</dbReference>
<feature type="compositionally biased region" description="Low complexity" evidence="7">
    <location>
        <begin position="38"/>
        <end position="49"/>
    </location>
</feature>
<dbReference type="InterPro" id="IPR027304">
    <property type="entry name" value="Trigger_fact/SurA_dom_sf"/>
</dbReference>
<evidence type="ECO:0000256" key="1">
    <source>
        <dbReference type="ARBA" id="ARBA00000971"/>
    </source>
</evidence>
<dbReference type="PROSITE" id="PS51257">
    <property type="entry name" value="PROKAR_LIPOPROTEIN"/>
    <property type="match status" value="1"/>
</dbReference>
<evidence type="ECO:0000256" key="8">
    <source>
        <dbReference type="SAM" id="SignalP"/>
    </source>
</evidence>
<feature type="chain" id="PRO_5047202930" description="peptidylprolyl isomerase" evidence="8">
    <location>
        <begin position="23"/>
        <end position="242"/>
    </location>
</feature>
<dbReference type="PANTHER" id="PTHR47245">
    <property type="entry name" value="PEPTIDYLPROLYL ISOMERASE"/>
    <property type="match status" value="1"/>
</dbReference>
<reference evidence="10" key="1">
    <citation type="journal article" date="2019" name="Int. J. Syst. Evol. Microbiol.">
        <title>The Global Catalogue of Microorganisms (GCM) 10K type strain sequencing project: providing services to taxonomists for standard genome sequencing and annotation.</title>
        <authorList>
            <consortium name="The Broad Institute Genomics Platform"/>
            <consortium name="The Broad Institute Genome Sequencing Center for Infectious Disease"/>
            <person name="Wu L."/>
            <person name="Ma J."/>
        </authorList>
    </citation>
    <scope>NUCLEOTIDE SEQUENCE [LARGE SCALE GENOMIC DNA]</scope>
    <source>
        <strain evidence="10">JCM 15395</strain>
    </source>
</reference>
<keyword evidence="6" id="KW-0175">Coiled coil</keyword>
<dbReference type="EMBL" id="BAAADS010000015">
    <property type="protein sequence ID" value="GAA0604389.1"/>
    <property type="molecule type" value="Genomic_DNA"/>
</dbReference>
<accession>A0ABP3R6F8</accession>
<dbReference type="Pfam" id="PF13624">
    <property type="entry name" value="SurA_N_3"/>
    <property type="match status" value="1"/>
</dbReference>
<evidence type="ECO:0000256" key="7">
    <source>
        <dbReference type="SAM" id="MobiDB-lite"/>
    </source>
</evidence>
<name>A0ABP3R6F8_9BACI</name>
<evidence type="ECO:0000256" key="2">
    <source>
        <dbReference type="ARBA" id="ARBA00013194"/>
    </source>
</evidence>
<evidence type="ECO:0000256" key="3">
    <source>
        <dbReference type="ARBA" id="ARBA00022729"/>
    </source>
</evidence>
<dbReference type="PANTHER" id="PTHR47245:SF1">
    <property type="entry name" value="FOLDASE PROTEIN PRSA"/>
    <property type="match status" value="1"/>
</dbReference>
<evidence type="ECO:0000256" key="4">
    <source>
        <dbReference type="ARBA" id="ARBA00023110"/>
    </source>
</evidence>
<keyword evidence="3 8" id="KW-0732">Signal</keyword>
<keyword evidence="4" id="KW-0697">Rotamase</keyword>
<feature type="signal peptide" evidence="8">
    <location>
        <begin position="1"/>
        <end position="22"/>
    </location>
</feature>
<evidence type="ECO:0000256" key="5">
    <source>
        <dbReference type="ARBA" id="ARBA00023235"/>
    </source>
</evidence>
<dbReference type="Proteomes" id="UP001500866">
    <property type="component" value="Unassembled WGS sequence"/>
</dbReference>
<evidence type="ECO:0000256" key="6">
    <source>
        <dbReference type="SAM" id="Coils"/>
    </source>
</evidence>
<evidence type="ECO:0000313" key="9">
    <source>
        <dbReference type="EMBL" id="GAA0604389.1"/>
    </source>
</evidence>
<protein>
    <recommendedName>
        <fullName evidence="2">peptidylprolyl isomerase</fullName>
        <ecNumber evidence="2">5.2.1.8</ecNumber>
    </recommendedName>
</protein>
<evidence type="ECO:0000313" key="10">
    <source>
        <dbReference type="Proteomes" id="UP001500866"/>
    </source>
</evidence>
<feature type="coiled-coil region" evidence="6">
    <location>
        <begin position="215"/>
        <end position="242"/>
    </location>
</feature>
<keyword evidence="5" id="KW-0413">Isomerase</keyword>
<organism evidence="9 10">
    <name type="scientific">Virgibacillus siamensis</name>
    <dbReference type="NCBI Taxonomy" id="480071"/>
    <lineage>
        <taxon>Bacteria</taxon>
        <taxon>Bacillati</taxon>
        <taxon>Bacillota</taxon>
        <taxon>Bacilli</taxon>
        <taxon>Bacillales</taxon>
        <taxon>Bacillaceae</taxon>
        <taxon>Virgibacillus</taxon>
    </lineage>
</organism>
<dbReference type="Gene3D" id="1.10.4030.10">
    <property type="entry name" value="Porin chaperone SurA, peptide-binding domain"/>
    <property type="match status" value="1"/>
</dbReference>
<feature type="region of interest" description="Disordered" evidence="7">
    <location>
        <begin position="27"/>
        <end position="53"/>
    </location>
</feature>
<sequence>MMKKFIMLFLAVSIAVVLGACGDDSASGDKQADKQSEQSEQSKQSNKQNVEITDKEKVKNDKVVLKVNDNKVNGKEYNAMYAQTKILMNQYGKDVSNTKKLKQQTLDILIQQELLKQDAKKNGINVSDEKVQKKFDKTKAQNKKQFAKILDRYHLTEDVYKQQLAFELTLQKYIDQELPDTKVTDKEAKEQYKKIKKQQKKMPKFDKIKDRLKQQMQSQKENQKLQAKVKSLKDKADIKEMI</sequence>
<gene>
    <name evidence="9" type="ORF">GCM10009001_21990</name>
</gene>
<proteinExistence type="predicted"/>
<dbReference type="SUPFAM" id="SSF109998">
    <property type="entry name" value="Triger factor/SurA peptide-binding domain-like"/>
    <property type="match status" value="1"/>
</dbReference>